<proteinExistence type="predicted"/>
<evidence type="ECO:0000313" key="3">
    <source>
        <dbReference type="Proteomes" id="UP000298493"/>
    </source>
</evidence>
<reference evidence="2 3" key="1">
    <citation type="submission" date="2019-04" db="EMBL/GenBank/DDBJ databases">
        <title>High contiguity whole genome sequence and gene annotation resource for two Venturia nashicola isolates.</title>
        <authorList>
            <person name="Prokchorchik M."/>
            <person name="Won K."/>
            <person name="Lee Y."/>
            <person name="Choi E.D."/>
            <person name="Segonzac C."/>
            <person name="Sohn K.H."/>
        </authorList>
    </citation>
    <scope>NUCLEOTIDE SEQUENCE [LARGE SCALE GENOMIC DNA]</scope>
    <source>
        <strain evidence="2 3">PRI2</strain>
    </source>
</reference>
<organism evidence="2 3">
    <name type="scientific">Venturia nashicola</name>
    <dbReference type="NCBI Taxonomy" id="86259"/>
    <lineage>
        <taxon>Eukaryota</taxon>
        <taxon>Fungi</taxon>
        <taxon>Dikarya</taxon>
        <taxon>Ascomycota</taxon>
        <taxon>Pezizomycotina</taxon>
        <taxon>Dothideomycetes</taxon>
        <taxon>Pleosporomycetidae</taxon>
        <taxon>Venturiales</taxon>
        <taxon>Venturiaceae</taxon>
        <taxon>Venturia</taxon>
    </lineage>
</organism>
<comment type="caution">
    <text evidence="2">The sequence shown here is derived from an EMBL/GenBank/DDBJ whole genome shotgun (WGS) entry which is preliminary data.</text>
</comment>
<dbReference type="Proteomes" id="UP000298493">
    <property type="component" value="Unassembled WGS sequence"/>
</dbReference>
<accession>A0A4Z1P2R2</accession>
<keyword evidence="3" id="KW-1185">Reference proteome</keyword>
<name>A0A4Z1P2R2_9PEZI</name>
<feature type="region of interest" description="Disordered" evidence="1">
    <location>
        <begin position="30"/>
        <end position="67"/>
    </location>
</feature>
<protein>
    <submittedName>
        <fullName evidence="2">Uncharacterized protein</fullName>
    </submittedName>
</protein>
<feature type="compositionally biased region" description="Polar residues" evidence="1">
    <location>
        <begin position="53"/>
        <end position="62"/>
    </location>
</feature>
<dbReference type="AlphaFoldDB" id="A0A4Z1P2R2"/>
<gene>
    <name evidence="2" type="ORF">E6O75_ATG02141</name>
</gene>
<dbReference type="EMBL" id="SNSC02000007">
    <property type="protein sequence ID" value="TID22967.1"/>
    <property type="molecule type" value="Genomic_DNA"/>
</dbReference>
<evidence type="ECO:0000313" key="2">
    <source>
        <dbReference type="EMBL" id="TID22967.1"/>
    </source>
</evidence>
<sequence length="111" mass="12282">MSAHNDSLTDHNEVGQRAVNTFWQAPKESNPSYITDIPSRTHGGLSGLPVLTTRHTPTKETSPPSPYMYGHVLVGVKEQVATRFQVTSHSTDVDIHMPFPTLWDLPLLGYA</sequence>
<evidence type="ECO:0000256" key="1">
    <source>
        <dbReference type="SAM" id="MobiDB-lite"/>
    </source>
</evidence>